<evidence type="ECO:0000256" key="5">
    <source>
        <dbReference type="ARBA" id="ARBA00022679"/>
    </source>
</evidence>
<evidence type="ECO:0000256" key="3">
    <source>
        <dbReference type="ARBA" id="ARBA00004906"/>
    </source>
</evidence>
<comment type="catalytic activity">
    <reaction evidence="1">
        <text>S-ubiquitinyl-[E2 ubiquitin-conjugating enzyme]-L-cysteine + [acceptor protein]-L-lysine = [E2 ubiquitin-conjugating enzyme]-L-cysteine + N(6)-ubiquitinyl-[acceptor protein]-L-lysine.</text>
        <dbReference type="EC" id="2.3.2.27"/>
    </reaction>
</comment>
<evidence type="ECO:0000256" key="6">
    <source>
        <dbReference type="ARBA" id="ARBA00022692"/>
    </source>
</evidence>
<accession>A0A4S8IR94</accession>
<feature type="region of interest" description="Disordered" evidence="15">
    <location>
        <begin position="167"/>
        <end position="208"/>
    </location>
</feature>
<dbReference type="AlphaFoldDB" id="A0A4S8IR94"/>
<dbReference type="SMART" id="SM00184">
    <property type="entry name" value="RING"/>
    <property type="match status" value="1"/>
</dbReference>
<dbReference type="STRING" id="52838.A0A4S8IR94"/>
<evidence type="ECO:0000256" key="16">
    <source>
        <dbReference type="SAM" id="Phobius"/>
    </source>
</evidence>
<evidence type="ECO:0000256" key="15">
    <source>
        <dbReference type="SAM" id="MobiDB-lite"/>
    </source>
</evidence>
<dbReference type="PANTHER" id="PTHR14155:SF86">
    <property type="entry name" value="OS06G0534500 PROTEIN"/>
    <property type="match status" value="1"/>
</dbReference>
<protein>
    <recommendedName>
        <fullName evidence="4">RING-type E3 ubiquitin transferase</fullName>
        <ecNumber evidence="4">2.3.2.27</ecNumber>
    </recommendedName>
</protein>
<keyword evidence="7" id="KW-0479">Metal-binding</keyword>
<keyword evidence="5" id="KW-0808">Transferase</keyword>
<dbReference type="SUPFAM" id="SSF57850">
    <property type="entry name" value="RING/U-box"/>
    <property type="match status" value="1"/>
</dbReference>
<dbReference type="PROSITE" id="PS50089">
    <property type="entry name" value="ZF_RING_2"/>
    <property type="match status" value="1"/>
</dbReference>
<dbReference type="GO" id="GO:0061630">
    <property type="term" value="F:ubiquitin protein ligase activity"/>
    <property type="evidence" value="ECO:0007669"/>
    <property type="project" value="UniProtKB-EC"/>
</dbReference>
<evidence type="ECO:0000313" key="19">
    <source>
        <dbReference type="Proteomes" id="UP000317650"/>
    </source>
</evidence>
<sequence length="239" mass="26118">MSTNVPSDGWLVYDESNNSYDLNTRILKTAVICLAAALVVMVFLHLYVRHVLLRRRRSGSLTTSHSLRFYVNNPANDEPSNEGLDPTAISALPTHPYRMAGERGGCQDEGRRAECAICLSAVEEGETVRALPSCKHMFHVGCVDMWLGSHSTCPVCRTAVDHPPNTTVDVDEASTVPPARDTQDPSGAAPVSQESTPSGPKDLVSASSRLSSSFRMMLSWERSTARRAQGEGLEDMERQ</sequence>
<evidence type="ECO:0000313" key="18">
    <source>
        <dbReference type="EMBL" id="THU51121.1"/>
    </source>
</evidence>
<organism evidence="18 19">
    <name type="scientific">Musa balbisiana</name>
    <name type="common">Banana</name>
    <dbReference type="NCBI Taxonomy" id="52838"/>
    <lineage>
        <taxon>Eukaryota</taxon>
        <taxon>Viridiplantae</taxon>
        <taxon>Streptophyta</taxon>
        <taxon>Embryophyta</taxon>
        <taxon>Tracheophyta</taxon>
        <taxon>Spermatophyta</taxon>
        <taxon>Magnoliopsida</taxon>
        <taxon>Liliopsida</taxon>
        <taxon>Zingiberales</taxon>
        <taxon>Musaceae</taxon>
        <taxon>Musa</taxon>
    </lineage>
</organism>
<proteinExistence type="inferred from homology"/>
<evidence type="ECO:0000256" key="14">
    <source>
        <dbReference type="PROSITE-ProRule" id="PRU00175"/>
    </source>
</evidence>
<evidence type="ECO:0000259" key="17">
    <source>
        <dbReference type="PROSITE" id="PS50089"/>
    </source>
</evidence>
<evidence type="ECO:0000256" key="12">
    <source>
        <dbReference type="ARBA" id="ARBA00023136"/>
    </source>
</evidence>
<keyword evidence="8 14" id="KW-0863">Zinc-finger</keyword>
<reference evidence="18 19" key="1">
    <citation type="journal article" date="2019" name="Nat. Plants">
        <title>Genome sequencing of Musa balbisiana reveals subgenome evolution and function divergence in polyploid bananas.</title>
        <authorList>
            <person name="Yao X."/>
        </authorList>
    </citation>
    <scope>NUCLEOTIDE SEQUENCE [LARGE SCALE GENOMIC DNA]</scope>
    <source>
        <strain evidence="19">cv. DH-PKW</strain>
        <tissue evidence="18">Leaves</tissue>
    </source>
</reference>
<name>A0A4S8IR94_MUSBA</name>
<evidence type="ECO:0000256" key="2">
    <source>
        <dbReference type="ARBA" id="ARBA00004167"/>
    </source>
</evidence>
<keyword evidence="10" id="KW-0862">Zinc</keyword>
<dbReference type="CDD" id="cd16461">
    <property type="entry name" value="RING-H2_EL5-like"/>
    <property type="match status" value="1"/>
</dbReference>
<gene>
    <name evidence="18" type="ORF">C4D60_Mb06t27690</name>
</gene>
<feature type="transmembrane region" description="Helical" evidence="16">
    <location>
        <begin position="26"/>
        <end position="48"/>
    </location>
</feature>
<dbReference type="GO" id="GO:0008270">
    <property type="term" value="F:zinc ion binding"/>
    <property type="evidence" value="ECO:0007669"/>
    <property type="project" value="UniProtKB-KW"/>
</dbReference>
<dbReference type="Gene3D" id="3.30.40.10">
    <property type="entry name" value="Zinc/RING finger domain, C3HC4 (zinc finger)"/>
    <property type="match status" value="1"/>
</dbReference>
<evidence type="ECO:0000256" key="1">
    <source>
        <dbReference type="ARBA" id="ARBA00000900"/>
    </source>
</evidence>
<evidence type="ECO:0000256" key="10">
    <source>
        <dbReference type="ARBA" id="ARBA00022833"/>
    </source>
</evidence>
<evidence type="ECO:0000256" key="9">
    <source>
        <dbReference type="ARBA" id="ARBA00022786"/>
    </source>
</evidence>
<comment type="caution">
    <text evidence="18">The sequence shown here is derived from an EMBL/GenBank/DDBJ whole genome shotgun (WGS) entry which is preliminary data.</text>
</comment>
<comment type="similarity">
    <text evidence="13">Belongs to the RING-type zinc finger family. ATL subfamily.</text>
</comment>
<dbReference type="InterPro" id="IPR053238">
    <property type="entry name" value="RING-H2_zinc_finger"/>
</dbReference>
<evidence type="ECO:0000256" key="4">
    <source>
        <dbReference type="ARBA" id="ARBA00012483"/>
    </source>
</evidence>
<keyword evidence="6 16" id="KW-0812">Transmembrane</keyword>
<dbReference type="FunFam" id="3.30.40.10:FF:000187">
    <property type="entry name" value="E3 ubiquitin-protein ligase ATL6"/>
    <property type="match status" value="1"/>
</dbReference>
<evidence type="ECO:0000256" key="7">
    <source>
        <dbReference type="ARBA" id="ARBA00022723"/>
    </source>
</evidence>
<dbReference type="EC" id="2.3.2.27" evidence="4"/>
<comment type="subcellular location">
    <subcellularLocation>
        <location evidence="2">Membrane</location>
        <topology evidence="2">Single-pass membrane protein</topology>
    </subcellularLocation>
</comment>
<dbReference type="EMBL" id="PYDT01000009">
    <property type="protein sequence ID" value="THU51121.1"/>
    <property type="molecule type" value="Genomic_DNA"/>
</dbReference>
<keyword evidence="19" id="KW-1185">Reference proteome</keyword>
<comment type="pathway">
    <text evidence="3">Protein modification; protein ubiquitination.</text>
</comment>
<dbReference type="GO" id="GO:0016020">
    <property type="term" value="C:membrane"/>
    <property type="evidence" value="ECO:0007669"/>
    <property type="project" value="UniProtKB-SubCell"/>
</dbReference>
<keyword evidence="12 16" id="KW-0472">Membrane</keyword>
<dbReference type="Pfam" id="PF13639">
    <property type="entry name" value="zf-RING_2"/>
    <property type="match status" value="1"/>
</dbReference>
<evidence type="ECO:0000256" key="8">
    <source>
        <dbReference type="ARBA" id="ARBA00022771"/>
    </source>
</evidence>
<keyword evidence="9" id="KW-0833">Ubl conjugation pathway</keyword>
<dbReference type="PANTHER" id="PTHR14155">
    <property type="entry name" value="RING FINGER DOMAIN-CONTAINING"/>
    <property type="match status" value="1"/>
</dbReference>
<dbReference type="InterPro" id="IPR013083">
    <property type="entry name" value="Znf_RING/FYVE/PHD"/>
</dbReference>
<evidence type="ECO:0000256" key="13">
    <source>
        <dbReference type="ARBA" id="ARBA00024209"/>
    </source>
</evidence>
<dbReference type="InterPro" id="IPR001841">
    <property type="entry name" value="Znf_RING"/>
</dbReference>
<dbReference type="Proteomes" id="UP000317650">
    <property type="component" value="Chromosome 6"/>
</dbReference>
<evidence type="ECO:0000256" key="11">
    <source>
        <dbReference type="ARBA" id="ARBA00022989"/>
    </source>
</evidence>
<feature type="domain" description="RING-type" evidence="17">
    <location>
        <begin position="115"/>
        <end position="157"/>
    </location>
</feature>
<keyword evidence="11 16" id="KW-1133">Transmembrane helix</keyword>